<dbReference type="Pfam" id="PF00061">
    <property type="entry name" value="Lipocalin"/>
    <property type="match status" value="1"/>
</dbReference>
<dbReference type="FunFam" id="2.40.128.20:FF:000001">
    <property type="entry name" value="Fatty acid-binding protein, adipocyte"/>
    <property type="match status" value="1"/>
</dbReference>
<reference evidence="6" key="1">
    <citation type="submission" date="2012-12" db="EMBL/GenBank/DDBJ databases">
        <authorList>
            <person name="Hellsten U."/>
            <person name="Grimwood J."/>
            <person name="Chapman J.A."/>
            <person name="Shapiro H."/>
            <person name="Aerts A."/>
            <person name="Otillar R.P."/>
            <person name="Terry A.Y."/>
            <person name="Boore J.L."/>
            <person name="Simakov O."/>
            <person name="Marletaz F."/>
            <person name="Cho S.-J."/>
            <person name="Edsinger-Gonzales E."/>
            <person name="Havlak P."/>
            <person name="Kuo D.-H."/>
            <person name="Larsson T."/>
            <person name="Lv J."/>
            <person name="Arendt D."/>
            <person name="Savage R."/>
            <person name="Osoegawa K."/>
            <person name="de Jong P."/>
            <person name="Lindberg D.R."/>
            <person name="Seaver E.C."/>
            <person name="Weisblat D.A."/>
            <person name="Putnam N.H."/>
            <person name="Grigoriev I.V."/>
            <person name="Rokhsar D.S."/>
        </authorList>
    </citation>
    <scope>NUCLEOTIDE SEQUENCE</scope>
    <source>
        <strain evidence="6">I ESC-2004</strain>
    </source>
</reference>
<dbReference type="PANTHER" id="PTHR11955">
    <property type="entry name" value="FATTY ACID BINDING PROTEIN"/>
    <property type="match status" value="1"/>
</dbReference>
<reference evidence="5" key="3">
    <citation type="submission" date="2015-06" db="UniProtKB">
        <authorList>
            <consortium name="EnsemblMetazoa"/>
        </authorList>
    </citation>
    <scope>IDENTIFICATION</scope>
</reference>
<dbReference type="FunCoup" id="R7T9C1">
    <property type="interactions" value="109"/>
</dbReference>
<evidence type="ECO:0000313" key="6">
    <source>
        <dbReference type="Proteomes" id="UP000014760"/>
    </source>
</evidence>
<dbReference type="Gene3D" id="2.40.128.20">
    <property type="match status" value="1"/>
</dbReference>
<dbReference type="SUPFAM" id="SSF50814">
    <property type="entry name" value="Lipocalins"/>
    <property type="match status" value="1"/>
</dbReference>
<gene>
    <name evidence="4" type="ORF">CAPTEDRAFT_21682</name>
</gene>
<dbReference type="Proteomes" id="UP000014760">
    <property type="component" value="Unassembled WGS sequence"/>
</dbReference>
<accession>R7T9C1</accession>
<sequence length="135" mass="14890">MAAAFAGTWKLVESEKFDEYMKGCGVGLVTRTAANQLKPSQVISVDGDKITIKTLSTFKNTEVSFTLGQEFEETTADGRKMKTTYKMDGDKLVADLKPTKDGDTPSTYVREITPAGMTMTLTVKDVVCLRKYVKE</sequence>
<dbReference type="InterPro" id="IPR012674">
    <property type="entry name" value="Calycin"/>
</dbReference>
<dbReference type="EnsemblMetazoa" id="CapteT21682">
    <property type="protein sequence ID" value="CapteP21682"/>
    <property type="gene ID" value="CapteG21682"/>
</dbReference>
<proteinExistence type="inferred from homology"/>
<keyword evidence="2" id="KW-0446">Lipid-binding</keyword>
<dbReference type="STRING" id="283909.R7T9C1"/>
<comment type="similarity">
    <text evidence="1">Belongs to the calycin superfamily. Fatty-acid binding protein (FABP) family.</text>
</comment>
<dbReference type="InterPro" id="IPR000463">
    <property type="entry name" value="Fatty_acid-bd"/>
</dbReference>
<evidence type="ECO:0000313" key="4">
    <source>
        <dbReference type="EMBL" id="ELT87594.1"/>
    </source>
</evidence>
<dbReference type="CDD" id="cd00742">
    <property type="entry name" value="FABP"/>
    <property type="match status" value="1"/>
</dbReference>
<organism evidence="4">
    <name type="scientific">Capitella teleta</name>
    <name type="common">Polychaete worm</name>
    <dbReference type="NCBI Taxonomy" id="283909"/>
    <lineage>
        <taxon>Eukaryota</taxon>
        <taxon>Metazoa</taxon>
        <taxon>Spiralia</taxon>
        <taxon>Lophotrochozoa</taxon>
        <taxon>Annelida</taxon>
        <taxon>Polychaeta</taxon>
        <taxon>Sedentaria</taxon>
        <taxon>Scolecida</taxon>
        <taxon>Capitellidae</taxon>
        <taxon>Capitella</taxon>
    </lineage>
</organism>
<evidence type="ECO:0000259" key="3">
    <source>
        <dbReference type="Pfam" id="PF00061"/>
    </source>
</evidence>
<dbReference type="EMBL" id="KB312243">
    <property type="protein sequence ID" value="ELT87594.1"/>
    <property type="molecule type" value="Genomic_DNA"/>
</dbReference>
<dbReference type="PRINTS" id="PR00178">
    <property type="entry name" value="FATTYACIDBP"/>
</dbReference>
<protein>
    <recommendedName>
        <fullName evidence="3">Lipocalin/cytosolic fatty-acid binding domain-containing protein</fullName>
    </recommendedName>
</protein>
<dbReference type="OMA" id="LTAKCIM"/>
<evidence type="ECO:0000256" key="2">
    <source>
        <dbReference type="ARBA" id="ARBA00023121"/>
    </source>
</evidence>
<dbReference type="EMBL" id="AMQN01003600">
    <property type="status" value="NOT_ANNOTATED_CDS"/>
    <property type="molecule type" value="Genomic_DNA"/>
</dbReference>
<evidence type="ECO:0000313" key="5">
    <source>
        <dbReference type="EnsemblMetazoa" id="CapteP21682"/>
    </source>
</evidence>
<reference evidence="4 6" key="2">
    <citation type="journal article" date="2013" name="Nature">
        <title>Insights into bilaterian evolution from three spiralian genomes.</title>
        <authorList>
            <person name="Simakov O."/>
            <person name="Marletaz F."/>
            <person name="Cho S.J."/>
            <person name="Edsinger-Gonzales E."/>
            <person name="Havlak P."/>
            <person name="Hellsten U."/>
            <person name="Kuo D.H."/>
            <person name="Larsson T."/>
            <person name="Lv J."/>
            <person name="Arendt D."/>
            <person name="Savage R."/>
            <person name="Osoegawa K."/>
            <person name="de Jong P."/>
            <person name="Grimwood J."/>
            <person name="Chapman J.A."/>
            <person name="Shapiro H."/>
            <person name="Aerts A."/>
            <person name="Otillar R.P."/>
            <person name="Terry A.Y."/>
            <person name="Boore J.L."/>
            <person name="Grigoriev I.V."/>
            <person name="Lindberg D.R."/>
            <person name="Seaver E.C."/>
            <person name="Weisblat D.A."/>
            <person name="Putnam N.H."/>
            <person name="Rokhsar D.S."/>
        </authorList>
    </citation>
    <scope>NUCLEOTIDE SEQUENCE</scope>
    <source>
        <strain evidence="4 6">I ESC-2004</strain>
    </source>
</reference>
<dbReference type="HOGENOM" id="CLU_113772_0_0_1"/>
<dbReference type="InterPro" id="IPR031259">
    <property type="entry name" value="ILBP"/>
</dbReference>
<name>R7T9C1_CAPTE</name>
<feature type="domain" description="Lipocalin/cytosolic fatty-acid binding" evidence="3">
    <location>
        <begin position="6"/>
        <end position="134"/>
    </location>
</feature>
<dbReference type="GO" id="GO:0008289">
    <property type="term" value="F:lipid binding"/>
    <property type="evidence" value="ECO:0007669"/>
    <property type="project" value="UniProtKB-KW"/>
</dbReference>
<dbReference type="OrthoDB" id="354351at2759"/>
<evidence type="ECO:0000256" key="1">
    <source>
        <dbReference type="ARBA" id="ARBA00008390"/>
    </source>
</evidence>
<keyword evidence="6" id="KW-1185">Reference proteome</keyword>
<dbReference type="AlphaFoldDB" id="R7T9C1"/>
<dbReference type="InterPro" id="IPR000566">
    <property type="entry name" value="Lipocln_cytosolic_FA-bd_dom"/>
</dbReference>